<feature type="domain" description="Bacterial repeat" evidence="2">
    <location>
        <begin position="173"/>
        <end position="242"/>
    </location>
</feature>
<comment type="caution">
    <text evidence="3">The sequence shown here is derived from an EMBL/GenBank/DDBJ whole genome shotgun (WGS) entry which is preliminary data.</text>
</comment>
<dbReference type="Proteomes" id="UP000295221">
    <property type="component" value="Unassembled WGS sequence"/>
</dbReference>
<protein>
    <submittedName>
        <fullName evidence="3">Putative repeat protein (TIGR02543 family)/predicted secreted protein (Por secretion system target)</fullName>
    </submittedName>
</protein>
<reference evidence="3 4" key="1">
    <citation type="submission" date="2019-03" db="EMBL/GenBank/DDBJ databases">
        <title>Genomic Encyclopedia of Type Strains, Phase IV (KMG-IV): sequencing the most valuable type-strain genomes for metagenomic binning, comparative biology and taxonomic classification.</title>
        <authorList>
            <person name="Goeker M."/>
        </authorList>
    </citation>
    <scope>NUCLEOTIDE SEQUENCE [LARGE SCALE GENOMIC DNA]</scope>
    <source>
        <strain evidence="3 4">DSM 24179</strain>
    </source>
</reference>
<proteinExistence type="predicted"/>
<name>A0A4R2GNV9_9BACT</name>
<accession>A0A4R2GNV9</accession>
<dbReference type="NCBIfam" id="TIGR04183">
    <property type="entry name" value="Por_Secre_tail"/>
    <property type="match status" value="1"/>
</dbReference>
<dbReference type="EMBL" id="SLWK01000001">
    <property type="protein sequence ID" value="TCO11024.1"/>
    <property type="molecule type" value="Genomic_DNA"/>
</dbReference>
<sequence length="328" mass="36741">MNSMFSYSYFNQDISIWDVSNVENFEYFLNNSELSTENYNKMLIKWSELDLQQDISFYGGSSKYDLGLPEDRRQHIIDAFGWTFNDGGNTGNEVFLLTLYANPQDGGEVEGEGLYYEDDNIDLKAIANLGYDFTSWTDGNDEEVDSDPEFVFVMPAETVTLTANFALVDYQLTVNIDPEGAGNVSGEGIYNMNDEVTLEATANDGYEFVSWNNGEEILSVNAFYVLTMPANHINLSANFSVITSISEEPLFGHSISIYPNPTKSHIYIEGVKGNSSIEVISITGKKMMQRENQSGKVYLDVSCLDNGIYILKISSKIGVLSKKVFINR</sequence>
<dbReference type="Pfam" id="PF18998">
    <property type="entry name" value="Flg_new_2"/>
    <property type="match status" value="2"/>
</dbReference>
<gene>
    <name evidence="3" type="ORF">EV194_101658</name>
</gene>
<evidence type="ECO:0000313" key="4">
    <source>
        <dbReference type="Proteomes" id="UP000295221"/>
    </source>
</evidence>
<evidence type="ECO:0000259" key="1">
    <source>
        <dbReference type="Pfam" id="PF18962"/>
    </source>
</evidence>
<evidence type="ECO:0000259" key="2">
    <source>
        <dbReference type="Pfam" id="PF18998"/>
    </source>
</evidence>
<dbReference type="InterPro" id="IPR044060">
    <property type="entry name" value="Bacterial_rp_domain"/>
</dbReference>
<dbReference type="AlphaFoldDB" id="A0A4R2GNV9"/>
<feature type="domain" description="Bacterial repeat" evidence="2">
    <location>
        <begin position="98"/>
        <end position="167"/>
    </location>
</feature>
<organism evidence="3 4">
    <name type="scientific">Natronoflexus pectinivorans</name>
    <dbReference type="NCBI Taxonomy" id="682526"/>
    <lineage>
        <taxon>Bacteria</taxon>
        <taxon>Pseudomonadati</taxon>
        <taxon>Bacteroidota</taxon>
        <taxon>Bacteroidia</taxon>
        <taxon>Marinilabiliales</taxon>
        <taxon>Marinilabiliaceae</taxon>
        <taxon>Natronoflexus</taxon>
    </lineage>
</organism>
<dbReference type="Pfam" id="PF18962">
    <property type="entry name" value="Por_Secre_tail"/>
    <property type="match status" value="1"/>
</dbReference>
<dbReference type="InterPro" id="IPR026444">
    <property type="entry name" value="Secre_tail"/>
</dbReference>
<feature type="domain" description="Secretion system C-terminal sorting" evidence="1">
    <location>
        <begin position="257"/>
        <end position="326"/>
    </location>
</feature>
<evidence type="ECO:0000313" key="3">
    <source>
        <dbReference type="EMBL" id="TCO11024.1"/>
    </source>
</evidence>
<keyword evidence="4" id="KW-1185">Reference proteome</keyword>